<accession>A0A1X0DY02</accession>
<dbReference type="InterPro" id="IPR044925">
    <property type="entry name" value="His-Me_finger_sf"/>
</dbReference>
<name>A0A1X0DY02_9MYCO</name>
<comment type="caution">
    <text evidence="3">The sequence shown here is derived from an EMBL/GenBank/DDBJ whole genome shotgun (WGS) entry which is preliminary data.</text>
</comment>
<dbReference type="AlphaFoldDB" id="A0A1X0DY02"/>
<dbReference type="Proteomes" id="UP000192713">
    <property type="component" value="Unassembled WGS sequence"/>
</dbReference>
<proteinExistence type="predicted"/>
<dbReference type="EMBL" id="MVHU01000035">
    <property type="protein sequence ID" value="ORA77171.1"/>
    <property type="molecule type" value="Genomic_DNA"/>
</dbReference>
<dbReference type="Gene3D" id="3.90.75.20">
    <property type="match status" value="1"/>
</dbReference>
<evidence type="ECO:0008006" key="5">
    <source>
        <dbReference type="Google" id="ProtNLM"/>
    </source>
</evidence>
<feature type="domain" description="NUMOD4" evidence="1">
    <location>
        <begin position="8"/>
        <end position="56"/>
    </location>
</feature>
<sequence>MDATHEHEEWRTIPGYEGRYEASSLGRIRSIHTKRGPYVRALRLDTHTGRYRVTLNTDGIEKAERVHHLVAAAFLGPRPDGHCVCHINGDGLDNRPTNLRWGTWSSNAHDTVRHGRNHAANKTHCKNGHEFTPENTKYRIPKGKAFVNPSPSRVCIACERERNSRETRQRARSRNAA</sequence>
<dbReference type="RefSeq" id="WP_083082309.1">
    <property type="nucleotide sequence ID" value="NZ_MVHU01000035.1"/>
</dbReference>
<dbReference type="GO" id="GO:0016788">
    <property type="term" value="F:hydrolase activity, acting on ester bonds"/>
    <property type="evidence" value="ECO:0007669"/>
    <property type="project" value="InterPro"/>
</dbReference>
<evidence type="ECO:0000259" key="1">
    <source>
        <dbReference type="Pfam" id="PF07463"/>
    </source>
</evidence>
<gene>
    <name evidence="3" type="ORF">BST28_18805</name>
</gene>
<dbReference type="InterPro" id="IPR010902">
    <property type="entry name" value="NUMOD4"/>
</dbReference>
<evidence type="ECO:0000259" key="2">
    <source>
        <dbReference type="Pfam" id="PF13392"/>
    </source>
</evidence>
<evidence type="ECO:0000313" key="3">
    <source>
        <dbReference type="EMBL" id="ORA77171.1"/>
    </source>
</evidence>
<dbReference type="Pfam" id="PF07463">
    <property type="entry name" value="NUMOD4"/>
    <property type="match status" value="1"/>
</dbReference>
<feature type="domain" description="HNH nuclease" evidence="2">
    <location>
        <begin position="65"/>
        <end position="108"/>
    </location>
</feature>
<dbReference type="SUPFAM" id="SSF54060">
    <property type="entry name" value="His-Me finger endonucleases"/>
    <property type="match status" value="1"/>
</dbReference>
<evidence type="ECO:0000313" key="4">
    <source>
        <dbReference type="Proteomes" id="UP000192713"/>
    </source>
</evidence>
<dbReference type="Pfam" id="PF13392">
    <property type="entry name" value="HNH_3"/>
    <property type="match status" value="1"/>
</dbReference>
<organism evidence="3 4">
    <name type="scientific">Mycolicibacter kumamotonensis</name>
    <dbReference type="NCBI Taxonomy" id="354243"/>
    <lineage>
        <taxon>Bacteria</taxon>
        <taxon>Bacillati</taxon>
        <taxon>Actinomycetota</taxon>
        <taxon>Actinomycetes</taxon>
        <taxon>Mycobacteriales</taxon>
        <taxon>Mycobacteriaceae</taxon>
        <taxon>Mycolicibacter</taxon>
    </lineage>
</organism>
<reference evidence="3 4" key="1">
    <citation type="submission" date="2017-02" db="EMBL/GenBank/DDBJ databases">
        <title>The new phylogeny of genus Mycobacterium.</title>
        <authorList>
            <person name="Tortoli E."/>
            <person name="Trovato A."/>
            <person name="Cirillo D.M."/>
        </authorList>
    </citation>
    <scope>NUCLEOTIDE SEQUENCE [LARGE SCALE GENOMIC DNA]</scope>
    <source>
        <strain evidence="3 4">DSM 45093</strain>
    </source>
</reference>
<protein>
    <recommendedName>
        <fullName evidence="5">HNH endonuclease</fullName>
    </recommendedName>
</protein>
<dbReference type="InterPro" id="IPR003615">
    <property type="entry name" value="HNH_nuc"/>
</dbReference>